<comment type="catalytic activity">
    <reaction evidence="11">
        <text>L-threonyl-[protein] + ATP = O-phospho-L-threonyl-[protein] + ADP + H(+)</text>
        <dbReference type="Rhea" id="RHEA:46608"/>
        <dbReference type="Rhea" id="RHEA-COMP:11060"/>
        <dbReference type="Rhea" id="RHEA-COMP:11605"/>
        <dbReference type="ChEBI" id="CHEBI:15378"/>
        <dbReference type="ChEBI" id="CHEBI:30013"/>
        <dbReference type="ChEBI" id="CHEBI:30616"/>
        <dbReference type="ChEBI" id="CHEBI:61977"/>
        <dbReference type="ChEBI" id="CHEBI:456216"/>
        <dbReference type="EC" id="2.7.11.1"/>
    </reaction>
</comment>
<accession>A0A0D6QT12</accession>
<evidence type="ECO:0000256" key="2">
    <source>
        <dbReference type="ARBA" id="ARBA00012513"/>
    </source>
</evidence>
<dbReference type="InterPro" id="IPR000719">
    <property type="entry name" value="Prot_kinase_dom"/>
</dbReference>
<dbReference type="CDD" id="cd14066">
    <property type="entry name" value="STKc_IRAK"/>
    <property type="match status" value="1"/>
</dbReference>
<keyword evidence="10" id="KW-1015">Disulfide bond</keyword>
<dbReference type="CDD" id="cd01098">
    <property type="entry name" value="PAN_AP_plant"/>
    <property type="match status" value="1"/>
</dbReference>
<evidence type="ECO:0000259" key="15">
    <source>
        <dbReference type="PROSITE" id="PS50011"/>
    </source>
</evidence>
<dbReference type="GO" id="GO:0016020">
    <property type="term" value="C:membrane"/>
    <property type="evidence" value="ECO:0007669"/>
    <property type="project" value="UniProtKB-SubCell"/>
</dbReference>
<organism evidence="18">
    <name type="scientific">Araucaria cunninghamii</name>
    <name type="common">Hoop pine</name>
    <name type="synonym">Moreton Bay pine</name>
    <dbReference type="NCBI Taxonomy" id="56994"/>
    <lineage>
        <taxon>Eukaryota</taxon>
        <taxon>Viridiplantae</taxon>
        <taxon>Streptophyta</taxon>
        <taxon>Embryophyta</taxon>
        <taxon>Tracheophyta</taxon>
        <taxon>Spermatophyta</taxon>
        <taxon>Pinopsida</taxon>
        <taxon>Pinidae</taxon>
        <taxon>Conifers II</taxon>
        <taxon>Araucariales</taxon>
        <taxon>Araucariaceae</taxon>
        <taxon>Araucaria</taxon>
    </lineage>
</organism>
<dbReference type="PROSITE" id="PS50026">
    <property type="entry name" value="EGF_3"/>
    <property type="match status" value="1"/>
</dbReference>
<dbReference type="InterPro" id="IPR000742">
    <property type="entry name" value="EGF"/>
</dbReference>
<dbReference type="FunFam" id="1.10.510.10:FF:000384">
    <property type="entry name" value="G-type lectin S-receptor-like serine/threonine-protein kinase"/>
    <property type="match status" value="1"/>
</dbReference>
<dbReference type="InterPro" id="IPR003609">
    <property type="entry name" value="Pan_app"/>
</dbReference>
<keyword evidence="4 14" id="KW-0812">Transmembrane</keyword>
<dbReference type="Pfam" id="PF00954">
    <property type="entry name" value="S_locus_glycop"/>
    <property type="match status" value="1"/>
</dbReference>
<name>A0A0D6QT12_ARACU</name>
<evidence type="ECO:0000256" key="1">
    <source>
        <dbReference type="ARBA" id="ARBA00004167"/>
    </source>
</evidence>
<evidence type="ECO:0000313" key="18">
    <source>
        <dbReference type="EMBL" id="JAG93118.1"/>
    </source>
</evidence>
<dbReference type="SMART" id="SM00220">
    <property type="entry name" value="S_TKc"/>
    <property type="match status" value="1"/>
</dbReference>
<dbReference type="SMART" id="SM00473">
    <property type="entry name" value="PAN_AP"/>
    <property type="match status" value="1"/>
</dbReference>
<evidence type="ECO:0000259" key="17">
    <source>
        <dbReference type="PROSITE" id="PS50948"/>
    </source>
</evidence>
<sequence>MLYNNSVQYWSSGEWMESMDNHFPNLPEIYAYKGMGEFHFRNISSSSMYFIYETKDHIPKFTVRFIMHKSGDLRLYVSTGNRWSLIWSKPGDLCDVYDVCGAYGVCNGNNTQFCRCLEGFMPKHNCSWSSEEWWSSGCIRLSPLQCSANNGTTDRFLEMSDKSLPHEQSVPYIREKTLDGCHNACLNNCSCTAFALSSSTPPTCRLWLGSLSNLRDSSDGQPFFVRLAASDFDSSLSKKRIGIALRTILAPAVGAFIAVLALFALFIWWKREELSTEGREDGMPTSLPIFTYSQLQTATRNFKHKMGSGAFGSVFEGTLPDNTLVAVKKLDSSIQAEKQFRAEINTIGNIHHVNLVRLLGFCIEGSQRLLVYEYVSNGSLDSSLFGMSDGEPKVLDWKTRFQIALGTARALVYLHEKCKDCIIHCDIKPENILLDEDLCPKLADFGLAKIMDRDFSKVLTTTRGTRGYLAPEWIDGLPITTKVDVYSFGVTMLEIITGRRNMEAIVQESSMHFFTTWAATQIYEEKVVAIVDANIVGNADMEEVRRAAMAGVLCIQEDPDSRPTMVQVLQMLEGTMESHAPEFQEVEEDRYSIV</sequence>
<dbReference type="FunFam" id="3.30.200.20:FF:000178">
    <property type="entry name" value="serine/threonine-protein kinase PBS1-like"/>
    <property type="match status" value="1"/>
</dbReference>
<dbReference type="AlphaFoldDB" id="A0A0D6QT12"/>
<feature type="domain" description="Protein kinase" evidence="15">
    <location>
        <begin position="300"/>
        <end position="583"/>
    </location>
</feature>
<evidence type="ECO:0000256" key="11">
    <source>
        <dbReference type="ARBA" id="ARBA00047899"/>
    </source>
</evidence>
<dbReference type="Gene3D" id="3.30.200.20">
    <property type="entry name" value="Phosphorylase Kinase, domain 1"/>
    <property type="match status" value="1"/>
</dbReference>
<dbReference type="SUPFAM" id="SSF56112">
    <property type="entry name" value="Protein kinase-like (PK-like)"/>
    <property type="match status" value="1"/>
</dbReference>
<feature type="domain" description="Apple" evidence="17">
    <location>
        <begin position="146"/>
        <end position="228"/>
    </location>
</feature>
<evidence type="ECO:0000256" key="8">
    <source>
        <dbReference type="ARBA" id="ARBA00022989"/>
    </source>
</evidence>
<comment type="subcellular location">
    <subcellularLocation>
        <location evidence="1">Membrane</location>
        <topology evidence="1">Single-pass membrane protein</topology>
    </subcellularLocation>
</comment>
<dbReference type="PROSITE" id="PS01186">
    <property type="entry name" value="EGF_2"/>
    <property type="match status" value="1"/>
</dbReference>
<evidence type="ECO:0000256" key="14">
    <source>
        <dbReference type="SAM" id="Phobius"/>
    </source>
</evidence>
<feature type="transmembrane region" description="Helical" evidence="14">
    <location>
        <begin position="248"/>
        <end position="269"/>
    </location>
</feature>
<dbReference type="EMBL" id="GCKF01047924">
    <property type="protein sequence ID" value="JAG93118.1"/>
    <property type="molecule type" value="Transcribed_RNA"/>
</dbReference>
<keyword evidence="3" id="KW-0808">Transferase</keyword>
<dbReference type="Pfam" id="PF00069">
    <property type="entry name" value="Pkinase"/>
    <property type="match status" value="1"/>
</dbReference>
<comment type="caution">
    <text evidence="13">Lacks conserved residue(s) required for the propagation of feature annotation.</text>
</comment>
<protein>
    <recommendedName>
        <fullName evidence="2">non-specific serine/threonine protein kinase</fullName>
        <ecNumber evidence="2">2.7.11.1</ecNumber>
    </recommendedName>
</protein>
<evidence type="ECO:0000259" key="16">
    <source>
        <dbReference type="PROSITE" id="PS50026"/>
    </source>
</evidence>
<feature type="domain" description="EGF-like" evidence="16">
    <location>
        <begin position="90"/>
        <end position="127"/>
    </location>
</feature>
<keyword evidence="7" id="KW-0067">ATP-binding</keyword>
<keyword evidence="8 14" id="KW-1133">Transmembrane helix</keyword>
<evidence type="ECO:0000256" key="7">
    <source>
        <dbReference type="ARBA" id="ARBA00022840"/>
    </source>
</evidence>
<keyword evidence="6" id="KW-0547">Nucleotide-binding</keyword>
<reference evidence="18" key="1">
    <citation type="submission" date="2015-03" db="EMBL/GenBank/DDBJ databases">
        <title>A transcriptome of Araucaria cunninghamii, an australian fine timber species.</title>
        <authorList>
            <person name="Jing Yi C.J.Y."/>
            <person name="Yin San L.Y.S."/>
            <person name="Abdul Karim S.S."/>
            <person name="Wan Azmi N.N."/>
            <person name="Hercus R.R."/>
            <person name="Croft L.L."/>
        </authorList>
    </citation>
    <scope>NUCLEOTIDE SEQUENCE</scope>
    <source>
        <strain evidence="18">MI0301</strain>
        <tissue evidence="18">Leaf</tissue>
    </source>
</reference>
<evidence type="ECO:0000256" key="4">
    <source>
        <dbReference type="ARBA" id="ARBA00022692"/>
    </source>
</evidence>
<evidence type="ECO:0000256" key="5">
    <source>
        <dbReference type="ARBA" id="ARBA00022729"/>
    </source>
</evidence>
<dbReference type="PROSITE" id="PS50011">
    <property type="entry name" value="PROTEIN_KINASE_DOM"/>
    <property type="match status" value="1"/>
</dbReference>
<evidence type="ECO:0000256" key="12">
    <source>
        <dbReference type="ARBA" id="ARBA00048679"/>
    </source>
</evidence>
<evidence type="ECO:0000256" key="13">
    <source>
        <dbReference type="PROSITE-ProRule" id="PRU00076"/>
    </source>
</evidence>
<evidence type="ECO:0000256" key="9">
    <source>
        <dbReference type="ARBA" id="ARBA00023136"/>
    </source>
</evidence>
<dbReference type="InterPro" id="IPR008271">
    <property type="entry name" value="Ser/Thr_kinase_AS"/>
</dbReference>
<evidence type="ECO:0000256" key="10">
    <source>
        <dbReference type="ARBA" id="ARBA00023157"/>
    </source>
</evidence>
<dbReference type="Gene3D" id="1.10.510.10">
    <property type="entry name" value="Transferase(Phosphotransferase) domain 1"/>
    <property type="match status" value="1"/>
</dbReference>
<dbReference type="InterPro" id="IPR000858">
    <property type="entry name" value="S_locus_glycoprot_dom"/>
</dbReference>
<dbReference type="PANTHER" id="PTHR47974">
    <property type="entry name" value="OS07G0415500 PROTEIN"/>
    <property type="match status" value="1"/>
</dbReference>
<comment type="catalytic activity">
    <reaction evidence="12">
        <text>L-seryl-[protein] + ATP = O-phospho-L-seryl-[protein] + ADP + H(+)</text>
        <dbReference type="Rhea" id="RHEA:17989"/>
        <dbReference type="Rhea" id="RHEA-COMP:9863"/>
        <dbReference type="Rhea" id="RHEA-COMP:11604"/>
        <dbReference type="ChEBI" id="CHEBI:15378"/>
        <dbReference type="ChEBI" id="CHEBI:29999"/>
        <dbReference type="ChEBI" id="CHEBI:30616"/>
        <dbReference type="ChEBI" id="CHEBI:83421"/>
        <dbReference type="ChEBI" id="CHEBI:456216"/>
        <dbReference type="EC" id="2.7.11.1"/>
    </reaction>
</comment>
<dbReference type="PROSITE" id="PS00108">
    <property type="entry name" value="PROTEIN_KINASE_ST"/>
    <property type="match status" value="1"/>
</dbReference>
<evidence type="ECO:0000256" key="3">
    <source>
        <dbReference type="ARBA" id="ARBA00022679"/>
    </source>
</evidence>
<dbReference type="Pfam" id="PF08276">
    <property type="entry name" value="PAN_2"/>
    <property type="match status" value="1"/>
</dbReference>
<dbReference type="PROSITE" id="PS50948">
    <property type="entry name" value="PAN"/>
    <property type="match status" value="1"/>
</dbReference>
<keyword evidence="9 14" id="KW-0472">Membrane</keyword>
<dbReference type="PANTHER" id="PTHR47974:SF19">
    <property type="entry name" value="RECEPTOR-LIKE SERINE_THREONINE-PROTEIN KINASE"/>
    <property type="match status" value="1"/>
</dbReference>
<dbReference type="GO" id="GO:0005524">
    <property type="term" value="F:ATP binding"/>
    <property type="evidence" value="ECO:0007669"/>
    <property type="project" value="UniProtKB-KW"/>
</dbReference>
<dbReference type="InterPro" id="IPR011009">
    <property type="entry name" value="Kinase-like_dom_sf"/>
</dbReference>
<evidence type="ECO:0000256" key="6">
    <source>
        <dbReference type="ARBA" id="ARBA00022741"/>
    </source>
</evidence>
<keyword evidence="13" id="KW-0245">EGF-like domain</keyword>
<dbReference type="GO" id="GO:0048544">
    <property type="term" value="P:recognition of pollen"/>
    <property type="evidence" value="ECO:0007669"/>
    <property type="project" value="InterPro"/>
</dbReference>
<dbReference type="GO" id="GO:0004674">
    <property type="term" value="F:protein serine/threonine kinase activity"/>
    <property type="evidence" value="ECO:0007669"/>
    <property type="project" value="UniProtKB-EC"/>
</dbReference>
<dbReference type="EC" id="2.7.11.1" evidence="2"/>
<keyword evidence="5" id="KW-0732">Signal</keyword>
<proteinExistence type="predicted"/>